<dbReference type="RefSeq" id="WP_117678821.1">
    <property type="nucleotide sequence ID" value="NZ_QSRJ01000001.1"/>
</dbReference>
<comment type="caution">
    <text evidence="2">The sequence shown here is derived from an EMBL/GenBank/DDBJ whole genome shotgun (WGS) entry which is preliminary data.</text>
</comment>
<keyword evidence="1" id="KW-0812">Transmembrane</keyword>
<feature type="transmembrane region" description="Helical" evidence="1">
    <location>
        <begin position="93"/>
        <end position="113"/>
    </location>
</feature>
<dbReference type="AlphaFoldDB" id="A0A3E4QYN3"/>
<gene>
    <name evidence="2" type="ORF">DXC81_01335</name>
</gene>
<organism evidence="2 3">
    <name type="scientific">Collinsella tanakaei</name>
    <dbReference type="NCBI Taxonomy" id="626935"/>
    <lineage>
        <taxon>Bacteria</taxon>
        <taxon>Bacillati</taxon>
        <taxon>Actinomycetota</taxon>
        <taxon>Coriobacteriia</taxon>
        <taxon>Coriobacteriales</taxon>
        <taxon>Coriobacteriaceae</taxon>
        <taxon>Collinsella</taxon>
    </lineage>
</organism>
<evidence type="ECO:0000313" key="3">
    <source>
        <dbReference type="Proteomes" id="UP000260943"/>
    </source>
</evidence>
<protein>
    <submittedName>
        <fullName evidence="2">Uncharacterized protein</fullName>
    </submittedName>
</protein>
<evidence type="ECO:0000256" key="1">
    <source>
        <dbReference type="SAM" id="Phobius"/>
    </source>
</evidence>
<keyword evidence="1" id="KW-1133">Transmembrane helix</keyword>
<name>A0A3E4QYN3_9ACTN</name>
<evidence type="ECO:0000313" key="2">
    <source>
        <dbReference type="EMBL" id="RGL12326.1"/>
    </source>
</evidence>
<accession>A0A3E4QYN3</accession>
<reference evidence="2 3" key="1">
    <citation type="submission" date="2018-08" db="EMBL/GenBank/DDBJ databases">
        <title>A genome reference for cultivated species of the human gut microbiota.</title>
        <authorList>
            <person name="Zou Y."/>
            <person name="Xue W."/>
            <person name="Luo G."/>
        </authorList>
    </citation>
    <scope>NUCLEOTIDE SEQUENCE [LARGE SCALE GENOMIC DNA]</scope>
    <source>
        <strain evidence="2 3">TF08-14</strain>
    </source>
</reference>
<sequence length="116" mass="12816">MRYEFHYTRKADHVVAHMVETLLDYSFERAKERFWRGRDQEDVTVLYALGSSPDEWSSCEEYFGPDECLPAAGDDPTEPLPKLGSGSRLDVDAAFLAVLVAGLLAGCACLAIARAS</sequence>
<keyword evidence="1" id="KW-0472">Membrane</keyword>
<dbReference type="Proteomes" id="UP000260943">
    <property type="component" value="Unassembled WGS sequence"/>
</dbReference>
<dbReference type="EMBL" id="QSRJ01000001">
    <property type="protein sequence ID" value="RGL12326.1"/>
    <property type="molecule type" value="Genomic_DNA"/>
</dbReference>
<proteinExistence type="predicted"/>